<dbReference type="InterPro" id="IPR013762">
    <property type="entry name" value="Integrase-like_cat_sf"/>
</dbReference>
<reference evidence="12 13" key="1">
    <citation type="submission" date="2020-04" db="EMBL/GenBank/DDBJ databases">
        <title>Flammeovirga sp. SR4, a novel species isolated from seawater.</title>
        <authorList>
            <person name="Wang X."/>
        </authorList>
    </citation>
    <scope>NUCLEOTIDE SEQUENCE [LARGE SCALE GENOMIC DNA]</scope>
    <source>
        <strain evidence="12 13">SR4</strain>
    </source>
</reference>
<gene>
    <name evidence="12" type="ORF">HGP29_18530</name>
</gene>
<dbReference type="EMBL" id="JABAIL010000005">
    <property type="protein sequence ID" value="NLR93207.1"/>
    <property type="molecule type" value="Genomic_DNA"/>
</dbReference>
<name>A0A7X8SN25_9BACT</name>
<dbReference type="SUPFAM" id="SSF56349">
    <property type="entry name" value="DNA breaking-rejoining enzymes"/>
    <property type="match status" value="1"/>
</dbReference>
<evidence type="ECO:0000256" key="8">
    <source>
        <dbReference type="ARBA" id="ARBA00023306"/>
    </source>
</evidence>
<comment type="subcellular location">
    <subcellularLocation>
        <location evidence="1">Cytoplasm</location>
    </subcellularLocation>
</comment>
<organism evidence="12 13">
    <name type="scientific">Flammeovirga agarivorans</name>
    <dbReference type="NCBI Taxonomy" id="2726742"/>
    <lineage>
        <taxon>Bacteria</taxon>
        <taxon>Pseudomonadati</taxon>
        <taxon>Bacteroidota</taxon>
        <taxon>Cytophagia</taxon>
        <taxon>Cytophagales</taxon>
        <taxon>Flammeovirgaceae</taxon>
        <taxon>Flammeovirga</taxon>
    </lineage>
</organism>
<keyword evidence="13" id="KW-1185">Reference proteome</keyword>
<dbReference type="Proteomes" id="UP000585050">
    <property type="component" value="Unassembled WGS sequence"/>
</dbReference>
<dbReference type="RefSeq" id="WP_168883910.1">
    <property type="nucleotide sequence ID" value="NZ_JABAIL010000005.1"/>
</dbReference>
<dbReference type="Gene3D" id="1.10.150.130">
    <property type="match status" value="1"/>
</dbReference>
<keyword evidence="8" id="KW-0131">Cell cycle</keyword>
<keyword evidence="4" id="KW-0159">Chromosome partition</keyword>
<keyword evidence="6 9" id="KW-0238">DNA-binding</keyword>
<dbReference type="PROSITE" id="PS51900">
    <property type="entry name" value="CB"/>
    <property type="match status" value="1"/>
</dbReference>
<dbReference type="PANTHER" id="PTHR30349">
    <property type="entry name" value="PHAGE INTEGRASE-RELATED"/>
    <property type="match status" value="1"/>
</dbReference>
<keyword evidence="3" id="KW-0132">Cell division</keyword>
<dbReference type="InterPro" id="IPR044068">
    <property type="entry name" value="CB"/>
</dbReference>
<dbReference type="GO" id="GO:0007059">
    <property type="term" value="P:chromosome segregation"/>
    <property type="evidence" value="ECO:0007669"/>
    <property type="project" value="UniProtKB-KW"/>
</dbReference>
<keyword evidence="5" id="KW-0229">DNA integration</keyword>
<dbReference type="AlphaFoldDB" id="A0A7X8SN25"/>
<dbReference type="PANTHER" id="PTHR30349:SF77">
    <property type="entry name" value="TYROSINE RECOMBINASE XERC"/>
    <property type="match status" value="1"/>
</dbReference>
<feature type="domain" description="Core-binding (CB)" evidence="11">
    <location>
        <begin position="1"/>
        <end position="86"/>
    </location>
</feature>
<evidence type="ECO:0000259" key="10">
    <source>
        <dbReference type="PROSITE" id="PS51898"/>
    </source>
</evidence>
<keyword evidence="2" id="KW-0963">Cytoplasm</keyword>
<evidence type="ECO:0000256" key="4">
    <source>
        <dbReference type="ARBA" id="ARBA00022829"/>
    </source>
</evidence>
<sequence length="296" mass="33885">MTKALTSFLNYLEFEKKVSKHTLTAYSTDLLQFQSFLIQEDQNAALVTANKAEIRLWVASLMDTKKSTRSINRKIASLKSFYKHLRKHELITIDPSKSIHSIKTPSRIPQHVKASEMDGLFKNETFDDSFTGVRDKLILEFLYGTGTRASELLGIEVQDLDFNSQSIKVLGKRNKERIIPLHTILVQQLKNYLSYRKAFDTSQLFVTETGTPLKYHQLYTLVKRYLSTNTTVSRKSPHILRHSFATTMLENGASLNDIKELLGHTNLSATQIYTHSSLKRMKNVHAQAHPRAQKKS</sequence>
<evidence type="ECO:0000256" key="9">
    <source>
        <dbReference type="PROSITE-ProRule" id="PRU01248"/>
    </source>
</evidence>
<feature type="domain" description="Tyr recombinase" evidence="10">
    <location>
        <begin position="107"/>
        <end position="286"/>
    </location>
</feature>
<evidence type="ECO:0000256" key="7">
    <source>
        <dbReference type="ARBA" id="ARBA00023172"/>
    </source>
</evidence>
<dbReference type="GO" id="GO:0051301">
    <property type="term" value="P:cell division"/>
    <property type="evidence" value="ECO:0007669"/>
    <property type="project" value="UniProtKB-KW"/>
</dbReference>
<dbReference type="GO" id="GO:0006310">
    <property type="term" value="P:DNA recombination"/>
    <property type="evidence" value="ECO:0007669"/>
    <property type="project" value="UniProtKB-KW"/>
</dbReference>
<dbReference type="SUPFAM" id="SSF47823">
    <property type="entry name" value="lambda integrase-like, N-terminal domain"/>
    <property type="match status" value="1"/>
</dbReference>
<dbReference type="PROSITE" id="PS51898">
    <property type="entry name" value="TYR_RECOMBINASE"/>
    <property type="match status" value="1"/>
</dbReference>
<protein>
    <submittedName>
        <fullName evidence="12">Tyrosine-type recombinase/integrase</fullName>
    </submittedName>
</protein>
<evidence type="ECO:0000313" key="12">
    <source>
        <dbReference type="EMBL" id="NLR93207.1"/>
    </source>
</evidence>
<evidence type="ECO:0000256" key="1">
    <source>
        <dbReference type="ARBA" id="ARBA00004496"/>
    </source>
</evidence>
<dbReference type="Gene3D" id="1.10.443.10">
    <property type="entry name" value="Intergrase catalytic core"/>
    <property type="match status" value="1"/>
</dbReference>
<evidence type="ECO:0000259" key="11">
    <source>
        <dbReference type="PROSITE" id="PS51900"/>
    </source>
</evidence>
<dbReference type="Pfam" id="PF00589">
    <property type="entry name" value="Phage_integrase"/>
    <property type="match status" value="1"/>
</dbReference>
<dbReference type="InterPro" id="IPR002104">
    <property type="entry name" value="Integrase_catalytic"/>
</dbReference>
<evidence type="ECO:0000256" key="5">
    <source>
        <dbReference type="ARBA" id="ARBA00022908"/>
    </source>
</evidence>
<accession>A0A7X8SN25</accession>
<dbReference type="InterPro" id="IPR010998">
    <property type="entry name" value="Integrase_recombinase_N"/>
</dbReference>
<proteinExistence type="predicted"/>
<dbReference type="GO" id="GO:0015074">
    <property type="term" value="P:DNA integration"/>
    <property type="evidence" value="ECO:0007669"/>
    <property type="project" value="UniProtKB-KW"/>
</dbReference>
<dbReference type="InterPro" id="IPR050090">
    <property type="entry name" value="Tyrosine_recombinase_XerCD"/>
</dbReference>
<evidence type="ECO:0000256" key="3">
    <source>
        <dbReference type="ARBA" id="ARBA00022618"/>
    </source>
</evidence>
<dbReference type="GO" id="GO:0005737">
    <property type="term" value="C:cytoplasm"/>
    <property type="evidence" value="ECO:0007669"/>
    <property type="project" value="UniProtKB-SubCell"/>
</dbReference>
<dbReference type="GO" id="GO:0003677">
    <property type="term" value="F:DNA binding"/>
    <property type="evidence" value="ECO:0007669"/>
    <property type="project" value="UniProtKB-UniRule"/>
</dbReference>
<dbReference type="Pfam" id="PF02899">
    <property type="entry name" value="Phage_int_SAM_1"/>
    <property type="match status" value="1"/>
</dbReference>
<dbReference type="InterPro" id="IPR004107">
    <property type="entry name" value="Integrase_SAM-like_N"/>
</dbReference>
<evidence type="ECO:0000256" key="2">
    <source>
        <dbReference type="ARBA" id="ARBA00022490"/>
    </source>
</evidence>
<evidence type="ECO:0000256" key="6">
    <source>
        <dbReference type="ARBA" id="ARBA00023125"/>
    </source>
</evidence>
<comment type="caution">
    <text evidence="12">The sequence shown here is derived from an EMBL/GenBank/DDBJ whole genome shotgun (WGS) entry which is preliminary data.</text>
</comment>
<evidence type="ECO:0000313" key="13">
    <source>
        <dbReference type="Proteomes" id="UP000585050"/>
    </source>
</evidence>
<keyword evidence="7" id="KW-0233">DNA recombination</keyword>
<dbReference type="InterPro" id="IPR011010">
    <property type="entry name" value="DNA_brk_join_enz"/>
</dbReference>